<comment type="caution">
    <text evidence="1">The sequence shown here is derived from an EMBL/GenBank/DDBJ whole genome shotgun (WGS) entry which is preliminary data.</text>
</comment>
<dbReference type="Proteomes" id="UP000194003">
    <property type="component" value="Unassembled WGS sequence"/>
</dbReference>
<evidence type="ECO:0000313" key="1">
    <source>
        <dbReference type="EMBL" id="OSM04818.1"/>
    </source>
</evidence>
<dbReference type="AlphaFoldDB" id="A0A1Y2K634"/>
<evidence type="ECO:0000313" key="2">
    <source>
        <dbReference type="Proteomes" id="UP000194003"/>
    </source>
</evidence>
<dbReference type="OrthoDB" id="9803988at2"/>
<dbReference type="STRING" id="1434232.MAIT1_02913"/>
<protein>
    <submittedName>
        <fullName evidence="1">Uncharacterized protein</fullName>
    </submittedName>
</protein>
<organism evidence="1 2">
    <name type="scientific">Magnetofaba australis IT-1</name>
    <dbReference type="NCBI Taxonomy" id="1434232"/>
    <lineage>
        <taxon>Bacteria</taxon>
        <taxon>Pseudomonadati</taxon>
        <taxon>Pseudomonadota</taxon>
        <taxon>Magnetococcia</taxon>
        <taxon>Magnetococcales</taxon>
        <taxon>Magnetococcaceae</taxon>
        <taxon>Magnetofaba</taxon>
    </lineage>
</organism>
<accession>A0A1Y2K634</accession>
<name>A0A1Y2K634_9PROT</name>
<gene>
    <name evidence="1" type="ORF">MAIT1_02913</name>
</gene>
<reference evidence="1 2" key="1">
    <citation type="journal article" date="2016" name="BMC Genomics">
        <title>Combined genomic and structural analyses of a cultured magnetotactic bacterium reveals its niche adaptation to a dynamic environment.</title>
        <authorList>
            <person name="Araujo A.C."/>
            <person name="Morillo V."/>
            <person name="Cypriano J."/>
            <person name="Teixeira L.C."/>
            <person name="Leao P."/>
            <person name="Lyra S."/>
            <person name="Almeida L.G."/>
            <person name="Bazylinski D.A."/>
            <person name="Vasconcellos A.T."/>
            <person name="Abreu F."/>
            <person name="Lins U."/>
        </authorList>
    </citation>
    <scope>NUCLEOTIDE SEQUENCE [LARGE SCALE GENOMIC DNA]</scope>
    <source>
        <strain evidence="1 2">IT-1</strain>
    </source>
</reference>
<proteinExistence type="predicted"/>
<dbReference type="RefSeq" id="WP_085441473.1">
    <property type="nucleotide sequence ID" value="NZ_LVJN01000018.1"/>
</dbReference>
<sequence>MATTRTRHTSLIPNAEKVVALLRKAGYKPHPGPIDGRGGRGALRIKIVAQPNRTRIIVSGGGAQEIYLYGPVDLQQLFEILPQARFESGE</sequence>
<dbReference type="EMBL" id="LVJN01000018">
    <property type="protein sequence ID" value="OSM04818.1"/>
    <property type="molecule type" value="Genomic_DNA"/>
</dbReference>
<keyword evidence="2" id="KW-1185">Reference proteome</keyword>